<dbReference type="AlphaFoldDB" id="A0A4Q9PTZ7"/>
<dbReference type="EMBL" id="ML145130">
    <property type="protein sequence ID" value="TBU58012.1"/>
    <property type="molecule type" value="Genomic_DNA"/>
</dbReference>
<name>A0A4Q9PTZ7_9APHY</name>
<evidence type="ECO:0000313" key="1">
    <source>
        <dbReference type="EMBL" id="TBU58012.1"/>
    </source>
</evidence>
<accession>A0A4Q9PTZ7</accession>
<proteinExistence type="predicted"/>
<keyword evidence="2" id="KW-1185">Reference proteome</keyword>
<evidence type="ECO:0000313" key="2">
    <source>
        <dbReference type="Proteomes" id="UP000292082"/>
    </source>
</evidence>
<sequence>MKFAFAFTALAAVAANAATISIDKRTGSECAGARKSLFAYERPFVGNLYEECNWSFGTDQDQTKLNPWNRKICVAAAVVAGLPNFHDGLICTSVGANSTDIPLPAYSKWPNLDYNVYADIVGECAWASGGCPITQQNFIDLVYSAISQETADTPVYPDSADTLIKYYLKPIFDWTAFSPDAGIPYTNFNDWLHYSGQVNHCVPNTGECDSQSRRVPASSPQTLISASLLDRPWLFMPVVGRVAHCVSSWTWGLELDILHLN</sequence>
<gene>
    <name evidence="1" type="ORF">BD310DRAFT_820437</name>
</gene>
<protein>
    <submittedName>
        <fullName evidence="1">Uncharacterized protein</fullName>
    </submittedName>
</protein>
<organism evidence="1 2">
    <name type="scientific">Dichomitus squalens</name>
    <dbReference type="NCBI Taxonomy" id="114155"/>
    <lineage>
        <taxon>Eukaryota</taxon>
        <taxon>Fungi</taxon>
        <taxon>Dikarya</taxon>
        <taxon>Basidiomycota</taxon>
        <taxon>Agaricomycotina</taxon>
        <taxon>Agaricomycetes</taxon>
        <taxon>Polyporales</taxon>
        <taxon>Polyporaceae</taxon>
        <taxon>Dichomitus</taxon>
    </lineage>
</organism>
<reference evidence="1 2" key="1">
    <citation type="submission" date="2019-01" db="EMBL/GenBank/DDBJ databases">
        <title>Draft genome sequences of three monokaryotic isolates of the white-rot basidiomycete fungus Dichomitus squalens.</title>
        <authorList>
            <consortium name="DOE Joint Genome Institute"/>
            <person name="Lopez S.C."/>
            <person name="Andreopoulos B."/>
            <person name="Pangilinan J."/>
            <person name="Lipzen A."/>
            <person name="Riley R."/>
            <person name="Ahrendt S."/>
            <person name="Ng V."/>
            <person name="Barry K."/>
            <person name="Daum C."/>
            <person name="Grigoriev I.V."/>
            <person name="Hilden K.S."/>
            <person name="Makela M.R."/>
            <person name="de Vries R.P."/>
        </authorList>
    </citation>
    <scope>NUCLEOTIDE SEQUENCE [LARGE SCALE GENOMIC DNA]</scope>
    <source>
        <strain evidence="1 2">CBS 464.89</strain>
    </source>
</reference>
<dbReference type="Proteomes" id="UP000292082">
    <property type="component" value="Unassembled WGS sequence"/>
</dbReference>